<evidence type="ECO:0000256" key="4">
    <source>
        <dbReference type="ARBA" id="ARBA00022763"/>
    </source>
</evidence>
<keyword evidence="4" id="KW-0227">DNA damage</keyword>
<sequence>YGKVLNECPKCGLYFCEKKFFSHVKAECKGASIKCENCSLPIHVSTIEEHNDWHQMLDLTKQDLILVEYIKQNNIKVGSEVGVKRKLTEEAEPSTSAKRQKVVANISEKLKMYYCQYCSCYFVGVRHMKTHEQEKCRTKSLLSKKRICKTCGLMCSASSHLKIHEMYPELTIFDIRFISVVGRKTIIPPMPIFPQC</sequence>
<evidence type="ECO:0000313" key="8">
    <source>
        <dbReference type="EMBL" id="JAT87630.1"/>
    </source>
</evidence>
<dbReference type="GO" id="GO:0016740">
    <property type="term" value="F:transferase activity"/>
    <property type="evidence" value="ECO:0007669"/>
    <property type="project" value="UniProtKB-KW"/>
</dbReference>
<evidence type="ECO:0000256" key="5">
    <source>
        <dbReference type="ARBA" id="ARBA00023204"/>
    </source>
</evidence>
<dbReference type="OrthoDB" id="7285826at2759"/>
<evidence type="ECO:0000256" key="6">
    <source>
        <dbReference type="ARBA" id="ARBA00023242"/>
    </source>
</evidence>
<name>A0A1E1WKS7_PECGO</name>
<protein>
    <recommendedName>
        <fullName evidence="7">UBZ3-type domain-containing protein</fullName>
    </recommendedName>
</protein>
<evidence type="ECO:0000256" key="2">
    <source>
        <dbReference type="ARBA" id="ARBA00022679"/>
    </source>
</evidence>
<keyword evidence="5" id="KW-0234">DNA repair</keyword>
<proteinExistence type="predicted"/>
<accession>A0A1E1WKS7</accession>
<gene>
    <name evidence="8" type="ORF">g.4411</name>
</gene>
<organism evidence="8">
    <name type="scientific">Pectinophora gossypiella</name>
    <name type="common">Cotton pink bollworm</name>
    <name type="synonym">Depressaria gossypiella</name>
    <dbReference type="NCBI Taxonomy" id="13191"/>
    <lineage>
        <taxon>Eukaryota</taxon>
        <taxon>Metazoa</taxon>
        <taxon>Ecdysozoa</taxon>
        <taxon>Arthropoda</taxon>
        <taxon>Hexapoda</taxon>
        <taxon>Insecta</taxon>
        <taxon>Pterygota</taxon>
        <taxon>Neoptera</taxon>
        <taxon>Endopterygota</taxon>
        <taxon>Lepidoptera</taxon>
        <taxon>Glossata</taxon>
        <taxon>Ditrysia</taxon>
        <taxon>Gelechioidea</taxon>
        <taxon>Gelechiidae</taxon>
        <taxon>Apatetrinae</taxon>
        <taxon>Pectinophora</taxon>
    </lineage>
</organism>
<dbReference type="GO" id="GO:0005634">
    <property type="term" value="C:nucleus"/>
    <property type="evidence" value="ECO:0007669"/>
    <property type="project" value="UniProtKB-SubCell"/>
</dbReference>
<dbReference type="InterPro" id="IPR013083">
    <property type="entry name" value="Znf_RING/FYVE/PHD"/>
</dbReference>
<keyword evidence="6" id="KW-0539">Nucleus</keyword>
<dbReference type="GO" id="GO:0046872">
    <property type="term" value="F:metal ion binding"/>
    <property type="evidence" value="ECO:0007669"/>
    <property type="project" value="UniProtKB-KW"/>
</dbReference>
<dbReference type="Pfam" id="PF18439">
    <property type="entry name" value="zf_UBZ"/>
    <property type="match status" value="1"/>
</dbReference>
<dbReference type="AlphaFoldDB" id="A0A1E1WKS7"/>
<evidence type="ECO:0000256" key="1">
    <source>
        <dbReference type="ARBA" id="ARBA00004123"/>
    </source>
</evidence>
<dbReference type="GO" id="GO:0006281">
    <property type="term" value="P:DNA repair"/>
    <property type="evidence" value="ECO:0007669"/>
    <property type="project" value="UniProtKB-KW"/>
</dbReference>
<feature type="non-terminal residue" evidence="8">
    <location>
        <position position="196"/>
    </location>
</feature>
<dbReference type="Gene3D" id="3.30.40.10">
    <property type="entry name" value="Zinc/RING finger domain, C3HC4 (zinc finger)"/>
    <property type="match status" value="1"/>
</dbReference>
<feature type="non-terminal residue" evidence="8">
    <location>
        <position position="1"/>
    </location>
</feature>
<evidence type="ECO:0000256" key="3">
    <source>
        <dbReference type="ARBA" id="ARBA00022723"/>
    </source>
</evidence>
<keyword evidence="2" id="KW-0808">Transferase</keyword>
<comment type="subcellular location">
    <subcellularLocation>
        <location evidence="1">Nucleus</location>
    </subcellularLocation>
</comment>
<feature type="domain" description="UBZ3-type" evidence="7">
    <location>
        <begin position="32"/>
        <end position="58"/>
    </location>
</feature>
<evidence type="ECO:0000259" key="7">
    <source>
        <dbReference type="Pfam" id="PF18439"/>
    </source>
</evidence>
<dbReference type="EMBL" id="GDQN01003424">
    <property type="protein sequence ID" value="JAT87630.1"/>
    <property type="molecule type" value="Transcribed_RNA"/>
</dbReference>
<reference evidence="8" key="1">
    <citation type="submission" date="2015-09" db="EMBL/GenBank/DDBJ databases">
        <title>De novo assembly of Pectinophora gossypiella (Pink Bollworm) gut transcriptome.</title>
        <authorList>
            <person name="Tassone E.E."/>
        </authorList>
    </citation>
    <scope>NUCLEOTIDE SEQUENCE</scope>
</reference>
<keyword evidence="3" id="KW-0479">Metal-binding</keyword>
<dbReference type="InterPro" id="IPR041298">
    <property type="entry name" value="UBZ3"/>
</dbReference>